<feature type="compositionally biased region" description="Low complexity" evidence="5">
    <location>
        <begin position="139"/>
        <end position="161"/>
    </location>
</feature>
<reference evidence="7 8" key="1">
    <citation type="journal article" date="2021" name="bioRxiv">
        <title>Chromosome-scale and haplotype-resolved genome assembly of a tetraploid potato cultivar.</title>
        <authorList>
            <person name="Sun H."/>
            <person name="Jiao W.-B."/>
            <person name="Krause K."/>
            <person name="Campoy J.A."/>
            <person name="Goel M."/>
            <person name="Folz-Donahue K."/>
            <person name="Kukat C."/>
            <person name="Huettel B."/>
            <person name="Schneeberger K."/>
        </authorList>
    </citation>
    <scope>NUCLEOTIDE SEQUENCE [LARGE SCALE GENOMIC DNA]</scope>
    <source>
        <strain evidence="7">SolTubOtavaFocal</strain>
        <tissue evidence="7">Leaves</tissue>
    </source>
</reference>
<evidence type="ECO:0000259" key="6">
    <source>
        <dbReference type="PROSITE" id="PS50966"/>
    </source>
</evidence>
<evidence type="ECO:0000313" key="8">
    <source>
        <dbReference type="Proteomes" id="UP000826656"/>
    </source>
</evidence>
<feature type="region of interest" description="Disordered" evidence="5">
    <location>
        <begin position="885"/>
        <end position="921"/>
    </location>
</feature>
<evidence type="ECO:0000256" key="2">
    <source>
        <dbReference type="ARBA" id="ARBA00022771"/>
    </source>
</evidence>
<feature type="compositionally biased region" description="Basic and acidic residues" evidence="5">
    <location>
        <begin position="119"/>
        <end position="128"/>
    </location>
</feature>
<feature type="region of interest" description="Disordered" evidence="5">
    <location>
        <begin position="180"/>
        <end position="242"/>
    </location>
</feature>
<organism evidence="7 8">
    <name type="scientific">Solanum tuberosum</name>
    <name type="common">Potato</name>
    <dbReference type="NCBI Taxonomy" id="4113"/>
    <lineage>
        <taxon>Eukaryota</taxon>
        <taxon>Viridiplantae</taxon>
        <taxon>Streptophyta</taxon>
        <taxon>Embryophyta</taxon>
        <taxon>Tracheophyta</taxon>
        <taxon>Spermatophyta</taxon>
        <taxon>Magnoliopsida</taxon>
        <taxon>eudicotyledons</taxon>
        <taxon>Gunneridae</taxon>
        <taxon>Pentapetalae</taxon>
        <taxon>asterids</taxon>
        <taxon>lamiids</taxon>
        <taxon>Solanales</taxon>
        <taxon>Solanaceae</taxon>
        <taxon>Solanoideae</taxon>
        <taxon>Solaneae</taxon>
        <taxon>Solanum</taxon>
    </lineage>
</organism>
<dbReference type="PANTHER" id="PTHR31973:SF197">
    <property type="entry name" value="SWIM-TYPE DOMAIN-CONTAINING PROTEIN"/>
    <property type="match status" value="1"/>
</dbReference>
<dbReference type="InterPro" id="IPR017956">
    <property type="entry name" value="AT_hook_DNA-bd_motif"/>
</dbReference>
<keyword evidence="8" id="KW-1185">Reference proteome</keyword>
<name>A0ABQ7V7M5_SOLTU</name>
<dbReference type="SMART" id="SM00384">
    <property type="entry name" value="AT_hook"/>
    <property type="match status" value="5"/>
</dbReference>
<dbReference type="PRINTS" id="PR00929">
    <property type="entry name" value="ATHOOK"/>
</dbReference>
<dbReference type="Pfam" id="PF26130">
    <property type="entry name" value="PB1-like"/>
    <property type="match status" value="1"/>
</dbReference>
<sequence>MRYYHGGILNRKSRKPLYEGGEITHIFDVDIDKMSYLELTNDIKELGYTTSCTFYVRPPRSDFLLDIQNDEDIFELSQSFKDGDIVEVYVCHMVDELGGPIGLLEYTPTNEESFGAFNKEGDRGDHEASQSSPVGDPKAVAPTQASTTTTATVEPETGAPTQPTFNPTVEFVVEDDFSVLDSDQSTENSSDSDHEDLFNEGDDEYESDVHEENINLRAERRSYQRRKRTERAPKDPEEVPVAEVGPDVGFDEIEPVDKNLKGKVVGDEHVYCSSDAYSVETNSDNETKRDSRRIVFDKTAEKVMWQLGMVFESVNDFRDAVTKYSLQKGVQLEKFTNNPKKLIRNELGIHVGKTTARRARQRILQELMGDHLKEFGRIFDYRDELLRTNPGSTCVVKVDDSEDGCFLKGVTKGQLLVVVAKDANNQMLPIAWSVVEYENKNTWAWFLKLLIKDLGLGDGRDYTLIPDMQKGLTSTVKHLLPEVEHRMCARHILANWAKDYRGLKRRNQFWKCVRSTFEAELKANLAHMALLGKKEIVPDLLHYDVKTWCKMYFRIDVKCDSIDNNMAESFNSWILAPRHKTIITMLEEIRVKVMNILGQFHKFPETWLTNISPMALRVLEKNIAKSMKCQIEFNGERGFEISDGSYVHTVDMSSKTCSCKSWMLKGIPCPHVIAAILYKNWEPIDYVDDCYSKETYLRTYCHYLQPVTNMKMWSDSANPHVEPPVVKSMPGRPRKVRNKECWETKKSGKLPRTGVYMTCSICHGKNHNKRSCPLKDSVAAGPSNEAGTSRAIPKPRGRPRKTPTTTTEAPVTDGEPPRPKGRPRKTPTITTEAPVTDGEPPRPKGRPRKTNVNPDAPPPKPRGRPRKTTNNEALIATLTIGREINTTPDTTPAKGRGIDIGRVDTAPARGRGIGIGRADTAPARGRGIDIERADTEPARGRGIGIGRGRGKNNTTVQALGRDRGFKVPLSGIGVPKRTYLHEWFENPTSYTTNAPPNPPVSPVYSQSNAVPTKKSRTVGMGVFIAENGLTTYNPGLPSNRILHTGSGHLISSANVTGDLGFKPRTGVRWKGKKAMTSNQLEVMRDEMRVNKRQKKASSQS</sequence>
<dbReference type="InterPro" id="IPR018289">
    <property type="entry name" value="MULE_transposase_dom"/>
</dbReference>
<evidence type="ECO:0000256" key="3">
    <source>
        <dbReference type="ARBA" id="ARBA00022833"/>
    </source>
</evidence>
<evidence type="ECO:0000256" key="4">
    <source>
        <dbReference type="PROSITE-ProRule" id="PRU00325"/>
    </source>
</evidence>
<dbReference type="InterPro" id="IPR007527">
    <property type="entry name" value="Znf_SWIM"/>
</dbReference>
<dbReference type="Pfam" id="PF10551">
    <property type="entry name" value="MULE"/>
    <property type="match status" value="1"/>
</dbReference>
<comment type="caution">
    <text evidence="7">The sequence shown here is derived from an EMBL/GenBank/DDBJ whole genome shotgun (WGS) entry which is preliminary data.</text>
</comment>
<feature type="region of interest" description="Disordered" evidence="5">
    <location>
        <begin position="113"/>
        <end position="167"/>
    </location>
</feature>
<dbReference type="Pfam" id="PF04434">
    <property type="entry name" value="SWIM"/>
    <property type="match status" value="1"/>
</dbReference>
<evidence type="ECO:0000313" key="7">
    <source>
        <dbReference type="EMBL" id="KAH0760082.1"/>
    </source>
</evidence>
<feature type="compositionally biased region" description="Basic and acidic residues" evidence="5">
    <location>
        <begin position="207"/>
        <end position="222"/>
    </location>
</feature>
<keyword evidence="1" id="KW-0479">Metal-binding</keyword>
<keyword evidence="3" id="KW-0862">Zinc</keyword>
<dbReference type="InterPro" id="IPR006564">
    <property type="entry name" value="Znf_PMZ"/>
</dbReference>
<dbReference type="PANTHER" id="PTHR31973">
    <property type="entry name" value="POLYPROTEIN, PUTATIVE-RELATED"/>
    <property type="match status" value="1"/>
</dbReference>
<feature type="domain" description="SWIM-type" evidence="6">
    <location>
        <begin position="648"/>
        <end position="680"/>
    </location>
</feature>
<dbReference type="InterPro" id="IPR058594">
    <property type="entry name" value="PB1-like_dom_pln"/>
</dbReference>
<protein>
    <recommendedName>
        <fullName evidence="6">SWIM-type domain-containing protein</fullName>
    </recommendedName>
</protein>
<proteinExistence type="predicted"/>
<dbReference type="EMBL" id="JAIVGD010000015">
    <property type="protein sequence ID" value="KAH0760082.1"/>
    <property type="molecule type" value="Genomic_DNA"/>
</dbReference>
<keyword evidence="2 4" id="KW-0863">Zinc-finger</keyword>
<accession>A0ABQ7V7M5</accession>
<evidence type="ECO:0000256" key="5">
    <source>
        <dbReference type="SAM" id="MobiDB-lite"/>
    </source>
</evidence>
<dbReference type="SMART" id="SM00575">
    <property type="entry name" value="ZnF_PMZ"/>
    <property type="match status" value="1"/>
</dbReference>
<dbReference type="PROSITE" id="PS50966">
    <property type="entry name" value="ZF_SWIM"/>
    <property type="match status" value="1"/>
</dbReference>
<gene>
    <name evidence="7" type="ORF">KY290_023575</name>
</gene>
<dbReference type="Proteomes" id="UP000826656">
    <property type="component" value="Unassembled WGS sequence"/>
</dbReference>
<evidence type="ECO:0000256" key="1">
    <source>
        <dbReference type="ARBA" id="ARBA00022723"/>
    </source>
</evidence>
<feature type="region of interest" description="Disordered" evidence="5">
    <location>
        <begin position="770"/>
        <end position="870"/>
    </location>
</feature>